<organism evidence="1 2">
    <name type="scientific">Actinokineospora fastidiosa</name>
    <dbReference type="NCBI Taxonomy" id="1816"/>
    <lineage>
        <taxon>Bacteria</taxon>
        <taxon>Bacillati</taxon>
        <taxon>Actinomycetota</taxon>
        <taxon>Actinomycetes</taxon>
        <taxon>Pseudonocardiales</taxon>
        <taxon>Pseudonocardiaceae</taxon>
        <taxon>Actinokineospora</taxon>
    </lineage>
</organism>
<proteinExistence type="predicted"/>
<keyword evidence="1" id="KW-0418">Kinase</keyword>
<evidence type="ECO:0000313" key="1">
    <source>
        <dbReference type="EMBL" id="GGS45006.1"/>
    </source>
</evidence>
<keyword evidence="1" id="KW-0808">Transferase</keyword>
<dbReference type="AlphaFoldDB" id="A0A918GM95"/>
<reference evidence="1" key="1">
    <citation type="journal article" date="2014" name="Int. J. Syst. Evol. Microbiol.">
        <title>Complete genome sequence of Corynebacterium casei LMG S-19264T (=DSM 44701T), isolated from a smear-ripened cheese.</title>
        <authorList>
            <consortium name="US DOE Joint Genome Institute (JGI-PGF)"/>
            <person name="Walter F."/>
            <person name="Albersmeier A."/>
            <person name="Kalinowski J."/>
            <person name="Ruckert C."/>
        </authorList>
    </citation>
    <scope>NUCLEOTIDE SEQUENCE</scope>
    <source>
        <strain evidence="1">JCM 3276</strain>
    </source>
</reference>
<dbReference type="InterPro" id="IPR013785">
    <property type="entry name" value="Aldolase_TIM"/>
</dbReference>
<sequence length="374" mass="41044">MTEIVKPPVVPSRLGVGPMSRHVVEAVVRAAYRHDQRLMLVASRGQIDAEELGGGYVGNWYTEAYTRFVRSIDPEGRVVLCRDHGGPWQRQVEVDKSYSEAEAMAASLASFRCDIDSGMTLLHIDVSKDAAGPAEFETALKRLVTLYAECHEHAKGRGREVAFEVGLEQQEPSIDDPANFADGLADIMRELGGAALPRPVFVVAQTGTKVVGKDNTGDFEGHGKQVHDVRAMARTCWSYGAALKVHNADYLSHARFSQLVSADIGAVNVAPEFGVLETQAILTWLRATGLRSAEEQFLELALASDAWGKWFPDGSGTDHDKAVVAGHYVFSTPEFRELKGRLDRAAHGEAGLDHAIRTTLDAHLDRYITWLRPR</sequence>
<dbReference type="Proteomes" id="UP000660680">
    <property type="component" value="Unassembled WGS sequence"/>
</dbReference>
<accession>A0A918GM95</accession>
<name>A0A918GM95_9PSEU</name>
<reference evidence="1" key="2">
    <citation type="submission" date="2020-09" db="EMBL/GenBank/DDBJ databases">
        <authorList>
            <person name="Sun Q."/>
            <person name="Ohkuma M."/>
        </authorList>
    </citation>
    <scope>NUCLEOTIDE SEQUENCE</scope>
    <source>
        <strain evidence="1">JCM 3276</strain>
    </source>
</reference>
<protein>
    <submittedName>
        <fullName evidence="1">Tagatose-6-phosphate kinase</fullName>
    </submittedName>
</protein>
<dbReference type="Gene3D" id="3.20.20.70">
    <property type="entry name" value="Aldolase class I"/>
    <property type="match status" value="1"/>
</dbReference>
<dbReference type="SUPFAM" id="SSF51569">
    <property type="entry name" value="Aldolase"/>
    <property type="match status" value="1"/>
</dbReference>
<dbReference type="RefSeq" id="WP_189212546.1">
    <property type="nucleotide sequence ID" value="NZ_BMRB01000004.1"/>
</dbReference>
<gene>
    <name evidence="1" type="ORF">GCM10010171_44910</name>
</gene>
<keyword evidence="2" id="KW-1185">Reference proteome</keyword>
<dbReference type="GO" id="GO:0016301">
    <property type="term" value="F:kinase activity"/>
    <property type="evidence" value="ECO:0007669"/>
    <property type="project" value="UniProtKB-KW"/>
</dbReference>
<dbReference type="EMBL" id="BMRB01000004">
    <property type="protein sequence ID" value="GGS45006.1"/>
    <property type="molecule type" value="Genomic_DNA"/>
</dbReference>
<comment type="caution">
    <text evidence="1">The sequence shown here is derived from an EMBL/GenBank/DDBJ whole genome shotgun (WGS) entry which is preliminary data.</text>
</comment>
<evidence type="ECO:0000313" key="2">
    <source>
        <dbReference type="Proteomes" id="UP000660680"/>
    </source>
</evidence>